<evidence type="ECO:0000256" key="3">
    <source>
        <dbReference type="ARBA" id="ARBA00022553"/>
    </source>
</evidence>
<dbReference type="InterPro" id="IPR050428">
    <property type="entry name" value="TCS_sensor_his_kinase"/>
</dbReference>
<dbReference type="EC" id="2.7.13.3" evidence="2"/>
<dbReference type="Gene3D" id="3.30.565.10">
    <property type="entry name" value="Histidine kinase-like ATPase, C-terminal domain"/>
    <property type="match status" value="1"/>
</dbReference>
<evidence type="ECO:0000256" key="1">
    <source>
        <dbReference type="ARBA" id="ARBA00000085"/>
    </source>
</evidence>
<keyword evidence="3" id="KW-0597">Phosphoprotein</keyword>
<evidence type="ECO:0000313" key="7">
    <source>
        <dbReference type="EMBL" id="GIH07294.1"/>
    </source>
</evidence>
<dbReference type="CDD" id="cd00075">
    <property type="entry name" value="HATPase"/>
    <property type="match status" value="1"/>
</dbReference>
<proteinExistence type="predicted"/>
<dbReference type="AlphaFoldDB" id="A0A8J3QCE6"/>
<name>A0A8J3QCE6_9ACTN</name>
<dbReference type="Proteomes" id="UP000612899">
    <property type="component" value="Unassembled WGS sequence"/>
</dbReference>
<evidence type="ECO:0000256" key="5">
    <source>
        <dbReference type="ARBA" id="ARBA00022777"/>
    </source>
</evidence>
<dbReference type="PANTHER" id="PTHR45436">
    <property type="entry name" value="SENSOR HISTIDINE KINASE YKOH"/>
    <property type="match status" value="1"/>
</dbReference>
<comment type="catalytic activity">
    <reaction evidence="1">
        <text>ATP + protein L-histidine = ADP + protein N-phospho-L-histidine.</text>
        <dbReference type="EC" id="2.7.13.3"/>
    </reaction>
</comment>
<protein>
    <recommendedName>
        <fullName evidence="2">histidine kinase</fullName>
        <ecNumber evidence="2">2.7.13.3</ecNumber>
    </recommendedName>
</protein>
<evidence type="ECO:0000256" key="4">
    <source>
        <dbReference type="ARBA" id="ARBA00022679"/>
    </source>
</evidence>
<evidence type="ECO:0000259" key="6">
    <source>
        <dbReference type="SMART" id="SM00387"/>
    </source>
</evidence>
<reference evidence="7" key="1">
    <citation type="submission" date="2021-01" db="EMBL/GenBank/DDBJ databases">
        <title>Whole genome shotgun sequence of Rhizocola hellebori NBRC 109834.</title>
        <authorList>
            <person name="Komaki H."/>
            <person name="Tamura T."/>
        </authorList>
    </citation>
    <scope>NUCLEOTIDE SEQUENCE</scope>
    <source>
        <strain evidence="7">NBRC 109834</strain>
    </source>
</reference>
<dbReference type="SUPFAM" id="SSF55874">
    <property type="entry name" value="ATPase domain of HSP90 chaperone/DNA topoisomerase II/histidine kinase"/>
    <property type="match status" value="1"/>
</dbReference>
<dbReference type="GO" id="GO:0005886">
    <property type="term" value="C:plasma membrane"/>
    <property type="evidence" value="ECO:0007669"/>
    <property type="project" value="TreeGrafter"/>
</dbReference>
<dbReference type="SMART" id="SM00387">
    <property type="entry name" value="HATPase_c"/>
    <property type="match status" value="1"/>
</dbReference>
<feature type="domain" description="Histidine kinase/HSP90-like ATPase" evidence="6">
    <location>
        <begin position="79"/>
        <end position="188"/>
    </location>
</feature>
<keyword evidence="4" id="KW-0808">Transferase</keyword>
<comment type="caution">
    <text evidence="7">The sequence shown here is derived from an EMBL/GenBank/DDBJ whole genome shotgun (WGS) entry which is preliminary data.</text>
</comment>
<dbReference type="InterPro" id="IPR036890">
    <property type="entry name" value="HATPase_C_sf"/>
</dbReference>
<gene>
    <name evidence="7" type="ORF">Rhe02_53610</name>
</gene>
<evidence type="ECO:0000313" key="8">
    <source>
        <dbReference type="Proteomes" id="UP000612899"/>
    </source>
</evidence>
<dbReference type="GO" id="GO:0000160">
    <property type="term" value="P:phosphorelay signal transduction system"/>
    <property type="evidence" value="ECO:0007669"/>
    <property type="project" value="TreeGrafter"/>
</dbReference>
<evidence type="ECO:0000256" key="2">
    <source>
        <dbReference type="ARBA" id="ARBA00012438"/>
    </source>
</evidence>
<keyword evidence="5" id="KW-0418">Kinase</keyword>
<keyword evidence="8" id="KW-1185">Reference proteome</keyword>
<dbReference type="EMBL" id="BONY01000035">
    <property type="protein sequence ID" value="GIH07294.1"/>
    <property type="molecule type" value="Genomic_DNA"/>
</dbReference>
<dbReference type="InterPro" id="IPR003594">
    <property type="entry name" value="HATPase_dom"/>
</dbReference>
<accession>A0A8J3QCE6</accession>
<dbReference type="GO" id="GO:0004673">
    <property type="term" value="F:protein histidine kinase activity"/>
    <property type="evidence" value="ECO:0007669"/>
    <property type="project" value="UniProtKB-EC"/>
</dbReference>
<sequence>MEREERDPDRLAALFRLDHLAARMRRNDENLLVLAGGQARRKPGVGMSLDALVLAALSEIEQYQRIRVEVDSTVRVGGQATGDLVHLLAELFDNAAAFSPPDSPVRVLSTAHGGGVTIEISDEGIGLSPVALTEANQLLGTPPDLNLDSSERMGLVVVSHLAARHRVRVQLRSGHAGTSAYVRVPDDLLIDEGALA</sequence>
<organism evidence="7 8">
    <name type="scientific">Rhizocola hellebori</name>
    <dbReference type="NCBI Taxonomy" id="1392758"/>
    <lineage>
        <taxon>Bacteria</taxon>
        <taxon>Bacillati</taxon>
        <taxon>Actinomycetota</taxon>
        <taxon>Actinomycetes</taxon>
        <taxon>Micromonosporales</taxon>
        <taxon>Micromonosporaceae</taxon>
        <taxon>Rhizocola</taxon>
    </lineage>
</organism>
<dbReference type="PANTHER" id="PTHR45436:SF5">
    <property type="entry name" value="SENSOR HISTIDINE KINASE TRCS"/>
    <property type="match status" value="1"/>
</dbReference>
<dbReference type="Pfam" id="PF02518">
    <property type="entry name" value="HATPase_c"/>
    <property type="match status" value="1"/>
</dbReference>